<evidence type="ECO:0000313" key="2">
    <source>
        <dbReference type="Proteomes" id="UP000186373"/>
    </source>
</evidence>
<dbReference type="EMBL" id="FTNY01000001">
    <property type="protein sequence ID" value="SIS30257.1"/>
    <property type="molecule type" value="Genomic_DNA"/>
</dbReference>
<proteinExistence type="predicted"/>
<dbReference type="OrthoDB" id="6334863at2"/>
<name>A0A1N7HZI8_9FLAO</name>
<dbReference type="RefSeq" id="WP_076504837.1">
    <property type="nucleotide sequence ID" value="NZ_FTNY01000001.1"/>
</dbReference>
<sequence>MEIHITHGQGIIKALYDGFASCLIIRRPVAVNWPDSRGSVGEYYAVSELSEKDKITLSDDLNRALSDGNEAEILSGIKDFLQLFENGSYQVNMGQILFEHSNFYMSRPLPADEHPEGSKKFSGWFYPFEDFNYLYTLESKSIDSKRVDYYTDLIKKGSRPTPVIFYSLYHQDPMMSSAFVLDGHHKIEAYTRLKMDIPAVFIAKDHNDYNSPSEIMHGARELLHDIEFEHLFQNNDDNLPHINFLNDEVLTNALDKMLKESERIDTSIIEVLIRHHKSGSSDERRWLNKRLEFLRENIHLSFFNFRKGLNVYIPQSVKDYRTNIWFLKTLRNTMELNTWINETVLR</sequence>
<evidence type="ECO:0000313" key="1">
    <source>
        <dbReference type="EMBL" id="SIS30257.1"/>
    </source>
</evidence>
<dbReference type="AlphaFoldDB" id="A0A1N7HZI8"/>
<accession>A0A1N7HZI8</accession>
<dbReference type="Proteomes" id="UP000186373">
    <property type="component" value="Unassembled WGS sequence"/>
</dbReference>
<reference evidence="2" key="1">
    <citation type="submission" date="2017-01" db="EMBL/GenBank/DDBJ databases">
        <authorList>
            <person name="Varghese N."/>
            <person name="Submissions S."/>
        </authorList>
    </citation>
    <scope>NUCLEOTIDE SEQUENCE [LARGE SCALE GENOMIC DNA]</scope>
    <source>
        <strain evidence="2">DSM 17126</strain>
    </source>
</reference>
<organism evidence="1 2">
    <name type="scientific">Chryseobacterium shigense</name>
    <dbReference type="NCBI Taxonomy" id="297244"/>
    <lineage>
        <taxon>Bacteria</taxon>
        <taxon>Pseudomonadati</taxon>
        <taxon>Bacteroidota</taxon>
        <taxon>Flavobacteriia</taxon>
        <taxon>Flavobacteriales</taxon>
        <taxon>Weeksellaceae</taxon>
        <taxon>Chryseobacterium group</taxon>
        <taxon>Chryseobacterium</taxon>
    </lineage>
</organism>
<protein>
    <submittedName>
        <fullName evidence="1">Uncharacterized protein</fullName>
    </submittedName>
</protein>
<gene>
    <name evidence="1" type="ORF">SAMN05421639_101786</name>
</gene>
<keyword evidence="2" id="KW-1185">Reference proteome</keyword>